<dbReference type="Gene3D" id="3.40.630.30">
    <property type="match status" value="1"/>
</dbReference>
<evidence type="ECO:0000259" key="4">
    <source>
        <dbReference type="PROSITE" id="PS51186"/>
    </source>
</evidence>
<evidence type="ECO:0000313" key="6">
    <source>
        <dbReference type="Proteomes" id="UP000319894"/>
    </source>
</evidence>
<comment type="caution">
    <text evidence="5">The sequence shown here is derived from an EMBL/GenBank/DDBJ whole genome shotgun (WGS) entry which is preliminary data.</text>
</comment>
<evidence type="ECO:0000313" key="5">
    <source>
        <dbReference type="EMBL" id="TSD13770.1"/>
    </source>
</evidence>
<dbReference type="OrthoDB" id="87545at2157"/>
<keyword evidence="2" id="KW-0012">Acyltransferase</keyword>
<dbReference type="GO" id="GO:0016747">
    <property type="term" value="F:acyltransferase activity, transferring groups other than amino-acyl groups"/>
    <property type="evidence" value="ECO:0007669"/>
    <property type="project" value="InterPro"/>
</dbReference>
<dbReference type="InterPro" id="IPR000182">
    <property type="entry name" value="GNAT_dom"/>
</dbReference>
<dbReference type="Proteomes" id="UP000319894">
    <property type="component" value="Unassembled WGS sequence"/>
</dbReference>
<dbReference type="SUPFAM" id="SSF55729">
    <property type="entry name" value="Acyl-CoA N-acyltransferases (Nat)"/>
    <property type="match status" value="1"/>
</dbReference>
<dbReference type="PANTHER" id="PTHR43420:SF47">
    <property type="entry name" value="N-ACETYLTRANSFERASE DOMAIN-CONTAINING PROTEIN"/>
    <property type="match status" value="1"/>
</dbReference>
<keyword evidence="1 5" id="KW-0808">Transferase</keyword>
<proteinExistence type="predicted"/>
<dbReference type="AlphaFoldDB" id="A0A554N9X5"/>
<protein>
    <submittedName>
        <fullName evidence="5">N-acetyltransferase</fullName>
    </submittedName>
</protein>
<evidence type="ECO:0000256" key="3">
    <source>
        <dbReference type="SAM" id="MobiDB-lite"/>
    </source>
</evidence>
<dbReference type="InParanoid" id="A0A554N9X5"/>
<keyword evidence="6" id="KW-1185">Reference proteome</keyword>
<dbReference type="RefSeq" id="WP_144262292.1">
    <property type="nucleotide sequence ID" value="NZ_QMDX01000006.1"/>
</dbReference>
<feature type="domain" description="N-acetyltransferase" evidence="4">
    <location>
        <begin position="19"/>
        <end position="173"/>
    </location>
</feature>
<organism evidence="5 6">
    <name type="scientific">Haloglomus irregulare</name>
    <dbReference type="NCBI Taxonomy" id="2234134"/>
    <lineage>
        <taxon>Archaea</taxon>
        <taxon>Methanobacteriati</taxon>
        <taxon>Methanobacteriota</taxon>
        <taxon>Stenosarchaea group</taxon>
        <taxon>Halobacteria</taxon>
        <taxon>Halobacteriales</taxon>
        <taxon>Natronomonadaceae</taxon>
        <taxon>Haloglomus</taxon>
    </lineage>
</organism>
<dbReference type="InterPro" id="IPR050680">
    <property type="entry name" value="YpeA/RimI_acetyltransf"/>
</dbReference>
<accession>A0A554N9X5</accession>
<gene>
    <name evidence="5" type="ORF">DP107_11430</name>
</gene>
<evidence type="ECO:0000256" key="2">
    <source>
        <dbReference type="ARBA" id="ARBA00023315"/>
    </source>
</evidence>
<feature type="region of interest" description="Disordered" evidence="3">
    <location>
        <begin position="1"/>
        <end position="22"/>
    </location>
</feature>
<dbReference type="EMBL" id="QMDX01000006">
    <property type="protein sequence ID" value="TSD13770.1"/>
    <property type="molecule type" value="Genomic_DNA"/>
</dbReference>
<dbReference type="InterPro" id="IPR016181">
    <property type="entry name" value="Acyl_CoA_acyltransferase"/>
</dbReference>
<name>A0A554N9X5_9EURY</name>
<dbReference type="PROSITE" id="PS51186">
    <property type="entry name" value="GNAT"/>
    <property type="match status" value="1"/>
</dbReference>
<dbReference type="PANTHER" id="PTHR43420">
    <property type="entry name" value="ACETYLTRANSFERASE"/>
    <property type="match status" value="1"/>
</dbReference>
<dbReference type="Pfam" id="PF00583">
    <property type="entry name" value="Acetyltransf_1"/>
    <property type="match status" value="1"/>
</dbReference>
<reference evidence="5 6" key="1">
    <citation type="submission" date="2018-06" db="EMBL/GenBank/DDBJ databases">
        <title>Natronomonas sp. F16-60 a new haloarchaeon isolated from a solar saltern of Isla Cristina, Huelva, Spain.</title>
        <authorList>
            <person name="Duran-Viseras A."/>
            <person name="Sanchez-Porro C."/>
            <person name="Ventosa A."/>
        </authorList>
    </citation>
    <scope>NUCLEOTIDE SEQUENCE [LARGE SCALE GENOMIC DNA]</scope>
    <source>
        <strain evidence="5 6">F16-60</strain>
    </source>
</reference>
<evidence type="ECO:0000256" key="1">
    <source>
        <dbReference type="ARBA" id="ARBA00022679"/>
    </source>
</evidence>
<sequence length="173" mass="18337">MTGAPTDPDGTRDTGGALPVVRRATDDDLSRLRAIQAAAFPDPNQTLLRTGVRAGLALVATDRAAAGGTDGPSGLRPEPVGYTLFTADGETVYVAELAVAPGHRRRGHGRRLLAAVAARNPDHAALRLTTRADNERARAFYESVGFREAQQLPDHYDDTGEAADGVLLVRDLE</sequence>